<dbReference type="Proteomes" id="UP000036449">
    <property type="component" value="Unassembled WGS sequence"/>
</dbReference>
<feature type="domain" description="NlpC/P60" evidence="5">
    <location>
        <begin position="8"/>
        <end position="148"/>
    </location>
</feature>
<evidence type="ECO:0000313" key="6">
    <source>
        <dbReference type="EMBL" id="KMO44404.1"/>
    </source>
</evidence>
<comment type="similarity">
    <text evidence="1">Belongs to the peptidase C40 family.</text>
</comment>
<dbReference type="PROSITE" id="PS51935">
    <property type="entry name" value="NLPC_P60"/>
    <property type="match status" value="1"/>
</dbReference>
<evidence type="ECO:0000256" key="2">
    <source>
        <dbReference type="ARBA" id="ARBA00022670"/>
    </source>
</evidence>
<dbReference type="Gene3D" id="3.90.1720.10">
    <property type="entry name" value="endopeptidase domain like (from Nostoc punctiforme)"/>
    <property type="match status" value="1"/>
</dbReference>
<evidence type="ECO:0000313" key="7">
    <source>
        <dbReference type="Proteomes" id="UP000036449"/>
    </source>
</evidence>
<dbReference type="SUPFAM" id="SSF54001">
    <property type="entry name" value="Cysteine proteinases"/>
    <property type="match status" value="1"/>
</dbReference>
<keyword evidence="3" id="KW-0378">Hydrolase</keyword>
<reference evidence="6 7" key="1">
    <citation type="submission" date="2015-03" db="EMBL/GenBank/DDBJ databases">
        <title>Genome sequencing of Methylobacterium tarhaniae DSM 25844.</title>
        <authorList>
            <person name="Chaudhry V."/>
            <person name="Patil P.B."/>
        </authorList>
    </citation>
    <scope>NUCLEOTIDE SEQUENCE [LARGE SCALE GENOMIC DNA]</scope>
    <source>
        <strain evidence="6 7">DSM 25844</strain>
    </source>
</reference>
<comment type="caution">
    <text evidence="6">The sequence shown here is derived from an EMBL/GenBank/DDBJ whole genome shotgun (WGS) entry which is preliminary data.</text>
</comment>
<dbReference type="PATRIC" id="fig|1187852.3.peg.2730"/>
<dbReference type="InterPro" id="IPR038765">
    <property type="entry name" value="Papain-like_cys_pep_sf"/>
</dbReference>
<evidence type="ECO:0000256" key="4">
    <source>
        <dbReference type="ARBA" id="ARBA00022807"/>
    </source>
</evidence>
<protein>
    <recommendedName>
        <fullName evidence="5">NlpC/P60 domain-containing protein</fullName>
    </recommendedName>
</protein>
<dbReference type="AlphaFoldDB" id="A0A0J6TER7"/>
<evidence type="ECO:0000259" key="5">
    <source>
        <dbReference type="PROSITE" id="PS51935"/>
    </source>
</evidence>
<dbReference type="GO" id="GO:0008234">
    <property type="term" value="F:cysteine-type peptidase activity"/>
    <property type="evidence" value="ECO:0007669"/>
    <property type="project" value="UniProtKB-KW"/>
</dbReference>
<dbReference type="RefSeq" id="WP_048449416.1">
    <property type="nucleotide sequence ID" value="NZ_LABZ01000020.1"/>
</dbReference>
<proteinExistence type="inferred from homology"/>
<evidence type="ECO:0000256" key="3">
    <source>
        <dbReference type="ARBA" id="ARBA00022801"/>
    </source>
</evidence>
<name>A0A0J6TER7_9HYPH</name>
<evidence type="ECO:0000256" key="1">
    <source>
        <dbReference type="ARBA" id="ARBA00007074"/>
    </source>
</evidence>
<dbReference type="InterPro" id="IPR000064">
    <property type="entry name" value="NLP_P60_dom"/>
</dbReference>
<dbReference type="GO" id="GO:0006508">
    <property type="term" value="P:proteolysis"/>
    <property type="evidence" value="ECO:0007669"/>
    <property type="project" value="UniProtKB-KW"/>
</dbReference>
<gene>
    <name evidence="6" type="ORF">VQ03_03210</name>
</gene>
<accession>A0A0J6TER7</accession>
<keyword evidence="4" id="KW-0788">Thiol protease</keyword>
<dbReference type="OrthoDB" id="6058745at2"/>
<organism evidence="6 7">
    <name type="scientific">Methylobacterium tarhaniae</name>
    <dbReference type="NCBI Taxonomy" id="1187852"/>
    <lineage>
        <taxon>Bacteria</taxon>
        <taxon>Pseudomonadati</taxon>
        <taxon>Pseudomonadota</taxon>
        <taxon>Alphaproteobacteria</taxon>
        <taxon>Hyphomicrobiales</taxon>
        <taxon>Methylobacteriaceae</taxon>
        <taxon>Methylobacterium</taxon>
    </lineage>
</organism>
<keyword evidence="7" id="KW-1185">Reference proteome</keyword>
<keyword evidence="2" id="KW-0645">Protease</keyword>
<sequence>MIAAPSEDQARAHVVAEARRWVGTPYHPGADVHGVGVDCGMLLVRVFVDTGLVPAFDPRPYPQDWHIHRDDERYLGFLFGRTREVPAPGPGDIVMFRHGRTYSHGGIVTAAEPLTLVHAFSPAQAVIEEPVNRNGQLTQPYRAPRFFSLWGAP</sequence>
<dbReference type="EMBL" id="LABZ01000020">
    <property type="protein sequence ID" value="KMO44404.1"/>
    <property type="molecule type" value="Genomic_DNA"/>
</dbReference>